<name>A0ABZ2LZX4_9BACT</name>
<organism evidence="2 3">
    <name type="scientific">Pendulispora albinea</name>
    <dbReference type="NCBI Taxonomy" id="2741071"/>
    <lineage>
        <taxon>Bacteria</taxon>
        <taxon>Pseudomonadati</taxon>
        <taxon>Myxococcota</taxon>
        <taxon>Myxococcia</taxon>
        <taxon>Myxococcales</taxon>
        <taxon>Sorangiineae</taxon>
        <taxon>Pendulisporaceae</taxon>
        <taxon>Pendulispora</taxon>
    </lineage>
</organism>
<keyword evidence="3" id="KW-1185">Reference proteome</keyword>
<reference evidence="2 3" key="1">
    <citation type="submission" date="2021-12" db="EMBL/GenBank/DDBJ databases">
        <title>Discovery of the Pendulisporaceae a myxobacterial family with distinct sporulation behavior and unique specialized metabolism.</title>
        <authorList>
            <person name="Garcia R."/>
            <person name="Popoff A."/>
            <person name="Bader C.D."/>
            <person name="Loehr J."/>
            <person name="Walesch S."/>
            <person name="Walt C."/>
            <person name="Boldt J."/>
            <person name="Bunk B."/>
            <person name="Haeckl F.J.F.P.J."/>
            <person name="Gunesch A.P."/>
            <person name="Birkelbach J."/>
            <person name="Nuebel U."/>
            <person name="Pietschmann T."/>
            <person name="Bach T."/>
            <person name="Mueller R."/>
        </authorList>
    </citation>
    <scope>NUCLEOTIDE SEQUENCE [LARGE SCALE GENOMIC DNA]</scope>
    <source>
        <strain evidence="2 3">MSr11954</strain>
    </source>
</reference>
<proteinExistence type="predicted"/>
<dbReference type="Proteomes" id="UP001370348">
    <property type="component" value="Chromosome"/>
</dbReference>
<sequence>MNLAPPFEALFATSEPPELGPRPRAGTASEAELHRKLEASFQASRGGGPNAPPGLRGGAQDLVRALVLLWHDHIDPAHEIAQRIETADGSYLHGIVHRREPDYGNAKYWFRRAAHHPCSPEIARRVRARLEGTGERALLQTSIADDRWDACAFVDACEAEARRPNPARTSLLRAIQHIEFAALLEYFTSRGPSSIR</sequence>
<evidence type="ECO:0000313" key="3">
    <source>
        <dbReference type="Proteomes" id="UP001370348"/>
    </source>
</evidence>
<dbReference type="RefSeq" id="WP_394824774.1">
    <property type="nucleotide sequence ID" value="NZ_CP089984.1"/>
</dbReference>
<dbReference type="EMBL" id="CP089984">
    <property type="protein sequence ID" value="WXB15149.1"/>
    <property type="molecule type" value="Genomic_DNA"/>
</dbReference>
<evidence type="ECO:0000256" key="1">
    <source>
        <dbReference type="SAM" id="MobiDB-lite"/>
    </source>
</evidence>
<evidence type="ECO:0000313" key="2">
    <source>
        <dbReference type="EMBL" id="WXB15149.1"/>
    </source>
</evidence>
<gene>
    <name evidence="2" type="ORF">LZC94_45940</name>
</gene>
<feature type="region of interest" description="Disordered" evidence="1">
    <location>
        <begin position="11"/>
        <end position="30"/>
    </location>
</feature>
<accession>A0ABZ2LZX4</accession>
<protein>
    <submittedName>
        <fullName evidence="2">Uncharacterized protein</fullName>
    </submittedName>
</protein>